<dbReference type="Pfam" id="PF00071">
    <property type="entry name" value="Ras"/>
    <property type="match status" value="1"/>
</dbReference>
<dbReference type="InterPro" id="IPR041667">
    <property type="entry name" value="Cupin_8"/>
</dbReference>
<gene>
    <name evidence="4" type="ORF">SCF082_LOCUS48262</name>
</gene>
<dbReference type="PRINTS" id="PR00449">
    <property type="entry name" value="RASTRNSFRMNG"/>
</dbReference>
<dbReference type="EMBL" id="CAXAMM010042151">
    <property type="protein sequence ID" value="CAK9103314.1"/>
    <property type="molecule type" value="Genomic_DNA"/>
</dbReference>
<feature type="domain" description="JmjC" evidence="3">
    <location>
        <begin position="303"/>
        <end position="480"/>
    </location>
</feature>
<sequence length="498" mass="55132">MSRGDYDLLFKIVLAGDADVGKTSLLARYVKGTFSESYQSTIGVDFQVKTLSIEGRTVKLQVWDTGGQERFASLVSAYFRGCHGVVLVFDLSKRNSFERVQPWLERAKEHAQEDVEVLVVGNKSDLEPEVSREEAEELATTLQAAYVETSAKCDEASVVGAFESLAQRILEHRPCGGGYAYGPPPEPAYTYRPPPHLPGLPVNGPRSCCHFLGPPGNAYHEGSHSDRGDIMERSKTLEEIVSLSPTALAPFAAALYAARPAVLRGRSVPPFQCRSMELQTFLASLRGDDATRRNLYLQQLPVLQHLPELEQLQVPVRGPQLLQEALGQSGLVTCTLFCGAEGIKTSLHFDRGDWARVSAETDARSSIDNLFLQLSGRKRFRLFRPCDHDRLYARGAADPSAPHVSRVDTWGSSEVRVRQEFPLFGAAKARSFEVELGPGDALLLPRWWWHQSEALSDGHAINWWPPGATVRESMADSRPGFVVLGLGIRVSQMLEERF</sequence>
<organism evidence="4 5">
    <name type="scientific">Durusdinium trenchii</name>
    <dbReference type="NCBI Taxonomy" id="1381693"/>
    <lineage>
        <taxon>Eukaryota</taxon>
        <taxon>Sar</taxon>
        <taxon>Alveolata</taxon>
        <taxon>Dinophyceae</taxon>
        <taxon>Suessiales</taxon>
        <taxon>Symbiodiniaceae</taxon>
        <taxon>Durusdinium</taxon>
    </lineage>
</organism>
<keyword evidence="5" id="KW-1185">Reference proteome</keyword>
<dbReference type="SMART" id="SM00175">
    <property type="entry name" value="RAB"/>
    <property type="match status" value="1"/>
</dbReference>
<dbReference type="InterPro" id="IPR027417">
    <property type="entry name" value="P-loop_NTPase"/>
</dbReference>
<accession>A0ABP0RSN4</accession>
<dbReference type="SMART" id="SM00173">
    <property type="entry name" value="RAS"/>
    <property type="match status" value="1"/>
</dbReference>
<dbReference type="InterPro" id="IPR050227">
    <property type="entry name" value="Rab"/>
</dbReference>
<keyword evidence="1" id="KW-0547">Nucleotide-binding</keyword>
<dbReference type="PANTHER" id="PTHR47977">
    <property type="entry name" value="RAS-RELATED PROTEIN RAB"/>
    <property type="match status" value="1"/>
</dbReference>
<reference evidence="4 5" key="1">
    <citation type="submission" date="2024-02" db="EMBL/GenBank/DDBJ databases">
        <authorList>
            <person name="Chen Y."/>
            <person name="Shah S."/>
            <person name="Dougan E. K."/>
            <person name="Thang M."/>
            <person name="Chan C."/>
        </authorList>
    </citation>
    <scope>NUCLEOTIDE SEQUENCE [LARGE SCALE GENOMIC DNA]</scope>
</reference>
<dbReference type="SMART" id="SM00176">
    <property type="entry name" value="RAN"/>
    <property type="match status" value="1"/>
</dbReference>
<dbReference type="SMART" id="SM00177">
    <property type="entry name" value="ARF"/>
    <property type="match status" value="1"/>
</dbReference>
<protein>
    <submittedName>
        <fullName evidence="4">Ras-related protein Rab-13</fullName>
    </submittedName>
</protein>
<dbReference type="SUPFAM" id="SSF52540">
    <property type="entry name" value="P-loop containing nucleoside triphosphate hydrolases"/>
    <property type="match status" value="1"/>
</dbReference>
<name>A0ABP0RSN4_9DINO</name>
<dbReference type="InterPro" id="IPR003347">
    <property type="entry name" value="JmjC_dom"/>
</dbReference>
<dbReference type="InterPro" id="IPR005225">
    <property type="entry name" value="Small_GTP-bd"/>
</dbReference>
<dbReference type="SMART" id="SM00174">
    <property type="entry name" value="RHO"/>
    <property type="match status" value="1"/>
</dbReference>
<dbReference type="PROSITE" id="PS51419">
    <property type="entry name" value="RAB"/>
    <property type="match status" value="1"/>
</dbReference>
<evidence type="ECO:0000313" key="5">
    <source>
        <dbReference type="Proteomes" id="UP001642464"/>
    </source>
</evidence>
<dbReference type="Pfam" id="PF13621">
    <property type="entry name" value="Cupin_8"/>
    <property type="match status" value="1"/>
</dbReference>
<dbReference type="Proteomes" id="UP001642464">
    <property type="component" value="Unassembled WGS sequence"/>
</dbReference>
<dbReference type="CDD" id="cd00154">
    <property type="entry name" value="Rab"/>
    <property type="match status" value="1"/>
</dbReference>
<proteinExistence type="predicted"/>
<dbReference type="InterPro" id="IPR001806">
    <property type="entry name" value="Small_GTPase"/>
</dbReference>
<dbReference type="Gene3D" id="3.40.50.300">
    <property type="entry name" value="P-loop containing nucleotide triphosphate hydrolases"/>
    <property type="match status" value="1"/>
</dbReference>
<evidence type="ECO:0000256" key="1">
    <source>
        <dbReference type="ARBA" id="ARBA00022741"/>
    </source>
</evidence>
<keyword evidence="2" id="KW-0342">GTP-binding</keyword>
<comment type="caution">
    <text evidence="4">The sequence shown here is derived from an EMBL/GenBank/DDBJ whole genome shotgun (WGS) entry which is preliminary data.</text>
</comment>
<dbReference type="SUPFAM" id="SSF51197">
    <property type="entry name" value="Clavaminate synthase-like"/>
    <property type="match status" value="1"/>
</dbReference>
<dbReference type="PROSITE" id="PS51421">
    <property type="entry name" value="RAS"/>
    <property type="match status" value="1"/>
</dbReference>
<evidence type="ECO:0000256" key="2">
    <source>
        <dbReference type="ARBA" id="ARBA00023134"/>
    </source>
</evidence>
<dbReference type="PROSITE" id="PS51417">
    <property type="entry name" value="ARF"/>
    <property type="match status" value="1"/>
</dbReference>
<dbReference type="PROSITE" id="PS51420">
    <property type="entry name" value="RHO"/>
    <property type="match status" value="1"/>
</dbReference>
<dbReference type="Gene3D" id="2.60.120.650">
    <property type="entry name" value="Cupin"/>
    <property type="match status" value="1"/>
</dbReference>
<evidence type="ECO:0000313" key="4">
    <source>
        <dbReference type="EMBL" id="CAK9103314.1"/>
    </source>
</evidence>
<dbReference type="NCBIfam" id="TIGR00231">
    <property type="entry name" value="small_GTP"/>
    <property type="match status" value="1"/>
</dbReference>
<evidence type="ECO:0000259" key="3">
    <source>
        <dbReference type="PROSITE" id="PS51184"/>
    </source>
</evidence>
<dbReference type="PROSITE" id="PS51184">
    <property type="entry name" value="JMJC"/>
    <property type="match status" value="1"/>
</dbReference>